<gene>
    <name evidence="2" type="ORF">PIB30_006135</name>
</gene>
<feature type="chain" id="PRO_5047023893" evidence="1">
    <location>
        <begin position="26"/>
        <end position="131"/>
    </location>
</feature>
<keyword evidence="1" id="KW-0732">Signal</keyword>
<evidence type="ECO:0000256" key="1">
    <source>
        <dbReference type="SAM" id="SignalP"/>
    </source>
</evidence>
<comment type="caution">
    <text evidence="2">The sequence shown here is derived from an EMBL/GenBank/DDBJ whole genome shotgun (WGS) entry which is preliminary data.</text>
</comment>
<reference evidence="2 3" key="1">
    <citation type="journal article" date="2023" name="Plants (Basel)">
        <title>Bridging the Gap: Combining Genomics and Transcriptomics Approaches to Understand Stylosanthes scabra, an Orphan Legume from the Brazilian Caatinga.</title>
        <authorList>
            <person name="Ferreira-Neto J.R.C."/>
            <person name="da Silva M.D."/>
            <person name="Binneck E."/>
            <person name="de Melo N.F."/>
            <person name="da Silva R.H."/>
            <person name="de Melo A.L.T.M."/>
            <person name="Pandolfi V."/>
            <person name="Bustamante F.O."/>
            <person name="Brasileiro-Vidal A.C."/>
            <person name="Benko-Iseppon A.M."/>
        </authorList>
    </citation>
    <scope>NUCLEOTIDE SEQUENCE [LARGE SCALE GENOMIC DNA]</scope>
    <source>
        <tissue evidence="2">Leaves</tissue>
    </source>
</reference>
<proteinExistence type="predicted"/>
<dbReference type="Proteomes" id="UP001341840">
    <property type="component" value="Unassembled WGS sequence"/>
</dbReference>
<name>A0ABU6X1G5_9FABA</name>
<evidence type="ECO:0000313" key="2">
    <source>
        <dbReference type="EMBL" id="MED6191986.1"/>
    </source>
</evidence>
<protein>
    <submittedName>
        <fullName evidence="2">Uncharacterized protein</fullName>
    </submittedName>
</protein>
<keyword evidence="3" id="KW-1185">Reference proteome</keyword>
<organism evidence="2 3">
    <name type="scientific">Stylosanthes scabra</name>
    <dbReference type="NCBI Taxonomy" id="79078"/>
    <lineage>
        <taxon>Eukaryota</taxon>
        <taxon>Viridiplantae</taxon>
        <taxon>Streptophyta</taxon>
        <taxon>Embryophyta</taxon>
        <taxon>Tracheophyta</taxon>
        <taxon>Spermatophyta</taxon>
        <taxon>Magnoliopsida</taxon>
        <taxon>eudicotyledons</taxon>
        <taxon>Gunneridae</taxon>
        <taxon>Pentapetalae</taxon>
        <taxon>rosids</taxon>
        <taxon>fabids</taxon>
        <taxon>Fabales</taxon>
        <taxon>Fabaceae</taxon>
        <taxon>Papilionoideae</taxon>
        <taxon>50 kb inversion clade</taxon>
        <taxon>dalbergioids sensu lato</taxon>
        <taxon>Dalbergieae</taxon>
        <taxon>Pterocarpus clade</taxon>
        <taxon>Stylosanthes</taxon>
    </lineage>
</organism>
<feature type="signal peptide" evidence="1">
    <location>
        <begin position="1"/>
        <end position="25"/>
    </location>
</feature>
<dbReference type="EMBL" id="JASCZI010211461">
    <property type="protein sequence ID" value="MED6191986.1"/>
    <property type="molecule type" value="Genomic_DNA"/>
</dbReference>
<sequence length="131" mass="15158">MAYGQSFIKILLIAITLSSISLAHAHYGPRKPRPIGALQRPKVYYYQPNMMYYGQNYVPVSPIPLFVLPDRLVKLLIPYRRKPGSEFVEEERMGPTISKANYDYGPIPRARGFRTKLNNQYILLDQRNNLV</sequence>
<evidence type="ECO:0000313" key="3">
    <source>
        <dbReference type="Proteomes" id="UP001341840"/>
    </source>
</evidence>
<accession>A0ABU6X1G5</accession>